<accession>A0A244CLS2</accession>
<dbReference type="InterPro" id="IPR000073">
    <property type="entry name" value="AB_hydrolase_1"/>
</dbReference>
<dbReference type="AlphaFoldDB" id="A0A244CLS2"/>
<dbReference type="Gene3D" id="3.40.50.1820">
    <property type="entry name" value="alpha/beta hydrolase"/>
    <property type="match status" value="1"/>
</dbReference>
<dbReference type="Proteomes" id="UP000194841">
    <property type="component" value="Unassembled WGS sequence"/>
</dbReference>
<sequence>MKLLLPLMLAISVFYSQMAHANYTKTKYPIVLVHGIFGFDDIVGIDYFYGIPQALTSDGAQVFVASVSAANSSELRGEQLLTQVEYILALTGAEKVNVFGHSQGAQTVRYVASVKPELVASVTSIGGVNWGSKVADIVRNTVPEGSFTEAFAETLANSFAAIISFFSGQGMHPQDALAALEVLTTSGTLSFNQKYPEGLPSHYCGEGEMLASNGVMYFSWSGSKGLTNILDPLDGAIGLLSLAFNEPSDGLVSSCSSHLGLVIKDNYKMNHLDEINHSFGLHHLFETDPVTVYRRHANRLKNLGL</sequence>
<dbReference type="SUPFAM" id="SSF53474">
    <property type="entry name" value="alpha/beta-Hydrolases"/>
    <property type="match status" value="1"/>
</dbReference>
<feature type="signal peptide" evidence="1">
    <location>
        <begin position="1"/>
        <end position="21"/>
    </location>
</feature>
<proteinExistence type="predicted"/>
<reference evidence="3 4" key="1">
    <citation type="submission" date="2017-02" db="EMBL/GenBank/DDBJ databases">
        <title>Pseudoalteromonas ulvae TC14 Genome.</title>
        <authorList>
            <person name="Molmeret M."/>
        </authorList>
    </citation>
    <scope>NUCLEOTIDE SEQUENCE [LARGE SCALE GENOMIC DNA]</scope>
    <source>
        <strain evidence="3">TC14</strain>
    </source>
</reference>
<evidence type="ECO:0000313" key="3">
    <source>
        <dbReference type="EMBL" id="OUL56535.1"/>
    </source>
</evidence>
<dbReference type="OrthoDB" id="2004167at2"/>
<feature type="chain" id="PRO_5012941652" evidence="1">
    <location>
        <begin position="22"/>
        <end position="305"/>
    </location>
</feature>
<dbReference type="Pfam" id="PF00561">
    <property type="entry name" value="Abhydrolase_1"/>
    <property type="match status" value="1"/>
</dbReference>
<keyword evidence="4" id="KW-1185">Reference proteome</keyword>
<dbReference type="RefSeq" id="WP_086745504.1">
    <property type="nucleotide sequence ID" value="NZ_MWPV01000006.1"/>
</dbReference>
<dbReference type="InterPro" id="IPR029058">
    <property type="entry name" value="AB_hydrolase_fold"/>
</dbReference>
<gene>
    <name evidence="3" type="ORF">B1199_17910</name>
</gene>
<protein>
    <submittedName>
        <fullName evidence="3">Lipase</fullName>
    </submittedName>
</protein>
<dbReference type="EMBL" id="MWPV01000006">
    <property type="protein sequence ID" value="OUL56535.1"/>
    <property type="molecule type" value="Genomic_DNA"/>
</dbReference>
<feature type="domain" description="AB hydrolase-1" evidence="2">
    <location>
        <begin position="28"/>
        <end position="201"/>
    </location>
</feature>
<name>A0A244CLS2_PSEDV</name>
<keyword evidence="1" id="KW-0732">Signal</keyword>
<comment type="caution">
    <text evidence="3">The sequence shown here is derived from an EMBL/GenBank/DDBJ whole genome shotgun (WGS) entry which is preliminary data.</text>
</comment>
<organism evidence="3 4">
    <name type="scientific">Pseudoalteromonas ulvae</name>
    <dbReference type="NCBI Taxonomy" id="107327"/>
    <lineage>
        <taxon>Bacteria</taxon>
        <taxon>Pseudomonadati</taxon>
        <taxon>Pseudomonadota</taxon>
        <taxon>Gammaproteobacteria</taxon>
        <taxon>Alteromonadales</taxon>
        <taxon>Pseudoalteromonadaceae</taxon>
        <taxon>Pseudoalteromonas</taxon>
    </lineage>
</organism>
<evidence type="ECO:0000259" key="2">
    <source>
        <dbReference type="Pfam" id="PF00561"/>
    </source>
</evidence>
<evidence type="ECO:0000256" key="1">
    <source>
        <dbReference type="SAM" id="SignalP"/>
    </source>
</evidence>
<evidence type="ECO:0000313" key="4">
    <source>
        <dbReference type="Proteomes" id="UP000194841"/>
    </source>
</evidence>